<sequence>MFSTPNLSLSLSLSPAGAFGWKSFPCIDRRVTLALWLNTQTRAESEIVQRREKQRPPPDLRTGPRRPPSGFKDIVSLVGSWHGRVGWQNRGFVRTSFTVPSGARLGAAVQHFSPIANPNDAQ</sequence>
<name>A0A5Q4BH98_9PEZI</name>
<reference evidence="2 3" key="1">
    <citation type="journal article" date="2019" name="Sci. Rep.">
        <title>Colletotrichum shisoi sp. nov., an anthracnose pathogen of Perilla frutescens in Japan: molecular phylogenetic, morphological and genomic evidence.</title>
        <authorList>
            <person name="Gan P."/>
            <person name="Tsushima A."/>
            <person name="Hiroyama R."/>
            <person name="Narusaka M."/>
            <person name="Takano Y."/>
            <person name="Narusaka Y."/>
            <person name="Kawaradani M."/>
            <person name="Damm U."/>
            <person name="Shirasu K."/>
        </authorList>
    </citation>
    <scope>NUCLEOTIDE SEQUENCE [LARGE SCALE GENOMIC DNA]</scope>
    <source>
        <strain evidence="2 3">PG-2018a</strain>
    </source>
</reference>
<proteinExistence type="predicted"/>
<keyword evidence="3" id="KW-1185">Reference proteome</keyword>
<organism evidence="2 3">
    <name type="scientific">Colletotrichum shisoi</name>
    <dbReference type="NCBI Taxonomy" id="2078593"/>
    <lineage>
        <taxon>Eukaryota</taxon>
        <taxon>Fungi</taxon>
        <taxon>Dikarya</taxon>
        <taxon>Ascomycota</taxon>
        <taxon>Pezizomycotina</taxon>
        <taxon>Sordariomycetes</taxon>
        <taxon>Hypocreomycetidae</taxon>
        <taxon>Glomerellales</taxon>
        <taxon>Glomerellaceae</taxon>
        <taxon>Colletotrichum</taxon>
        <taxon>Colletotrichum destructivum species complex</taxon>
    </lineage>
</organism>
<feature type="compositionally biased region" description="Basic and acidic residues" evidence="1">
    <location>
        <begin position="44"/>
        <end position="58"/>
    </location>
</feature>
<dbReference type="EMBL" id="PUHP01001314">
    <property type="protein sequence ID" value="TQN66151.1"/>
    <property type="molecule type" value="Genomic_DNA"/>
</dbReference>
<comment type="caution">
    <text evidence="2">The sequence shown here is derived from an EMBL/GenBank/DDBJ whole genome shotgun (WGS) entry which is preliminary data.</text>
</comment>
<protein>
    <submittedName>
        <fullName evidence="2">Uncharacterized protein</fullName>
    </submittedName>
</protein>
<gene>
    <name evidence="2" type="ORF">CSHISOI_09275</name>
</gene>
<dbReference type="AlphaFoldDB" id="A0A5Q4BH98"/>
<evidence type="ECO:0000313" key="3">
    <source>
        <dbReference type="Proteomes" id="UP000326340"/>
    </source>
</evidence>
<accession>A0A5Q4BH98</accession>
<dbReference type="Proteomes" id="UP000326340">
    <property type="component" value="Unassembled WGS sequence"/>
</dbReference>
<feature type="region of interest" description="Disordered" evidence="1">
    <location>
        <begin position="44"/>
        <end position="69"/>
    </location>
</feature>
<evidence type="ECO:0000313" key="2">
    <source>
        <dbReference type="EMBL" id="TQN66151.1"/>
    </source>
</evidence>
<evidence type="ECO:0000256" key="1">
    <source>
        <dbReference type="SAM" id="MobiDB-lite"/>
    </source>
</evidence>